<name>A0A6A5Z6S5_9PLEO</name>
<keyword evidence="1" id="KW-0472">Membrane</keyword>
<evidence type="ECO:0000313" key="2">
    <source>
        <dbReference type="EMBL" id="KAF2114497.1"/>
    </source>
</evidence>
<keyword evidence="3" id="KW-1185">Reference proteome</keyword>
<accession>A0A6A5Z6S5</accession>
<dbReference type="AlphaFoldDB" id="A0A6A5Z6S5"/>
<keyword evidence="1" id="KW-0812">Transmembrane</keyword>
<proteinExistence type="predicted"/>
<dbReference type="EMBL" id="ML977325">
    <property type="protein sequence ID" value="KAF2114497.1"/>
    <property type="molecule type" value="Genomic_DNA"/>
</dbReference>
<evidence type="ECO:0000256" key="1">
    <source>
        <dbReference type="SAM" id="Phobius"/>
    </source>
</evidence>
<protein>
    <submittedName>
        <fullName evidence="2">Uncharacterized protein</fullName>
    </submittedName>
</protein>
<gene>
    <name evidence="2" type="ORF">BDV96DRAFT_99198</name>
</gene>
<feature type="transmembrane region" description="Helical" evidence="1">
    <location>
        <begin position="57"/>
        <end position="82"/>
    </location>
</feature>
<sequence>MVAAFRWRSGRDSLWLVIKVTFEEQLYWTGQLRWLLCLFGVSFASFGRYGAYAEHQLVLLFVLICCRASAAVAVFQSIFLFIPPMSVQLAVTIFDTNCNCGVSEFLTRDAASLIARQAHDTFGLGQLFQIPHRWTLIQSH</sequence>
<keyword evidence="1" id="KW-1133">Transmembrane helix</keyword>
<reference evidence="2" key="1">
    <citation type="journal article" date="2020" name="Stud. Mycol.">
        <title>101 Dothideomycetes genomes: a test case for predicting lifestyles and emergence of pathogens.</title>
        <authorList>
            <person name="Haridas S."/>
            <person name="Albert R."/>
            <person name="Binder M."/>
            <person name="Bloem J."/>
            <person name="Labutti K."/>
            <person name="Salamov A."/>
            <person name="Andreopoulos B."/>
            <person name="Baker S."/>
            <person name="Barry K."/>
            <person name="Bills G."/>
            <person name="Bluhm B."/>
            <person name="Cannon C."/>
            <person name="Castanera R."/>
            <person name="Culley D."/>
            <person name="Daum C."/>
            <person name="Ezra D."/>
            <person name="Gonzalez J."/>
            <person name="Henrissat B."/>
            <person name="Kuo A."/>
            <person name="Liang C."/>
            <person name="Lipzen A."/>
            <person name="Lutzoni F."/>
            <person name="Magnuson J."/>
            <person name="Mondo S."/>
            <person name="Nolan M."/>
            <person name="Ohm R."/>
            <person name="Pangilinan J."/>
            <person name="Park H.-J."/>
            <person name="Ramirez L."/>
            <person name="Alfaro M."/>
            <person name="Sun H."/>
            <person name="Tritt A."/>
            <person name="Yoshinaga Y."/>
            <person name="Zwiers L.-H."/>
            <person name="Turgeon B."/>
            <person name="Goodwin S."/>
            <person name="Spatafora J."/>
            <person name="Crous P."/>
            <person name="Grigoriev I."/>
        </authorList>
    </citation>
    <scope>NUCLEOTIDE SEQUENCE</scope>
    <source>
        <strain evidence="2">CBS 627.86</strain>
    </source>
</reference>
<evidence type="ECO:0000313" key="3">
    <source>
        <dbReference type="Proteomes" id="UP000799770"/>
    </source>
</evidence>
<organism evidence="2 3">
    <name type="scientific">Lophiotrema nucula</name>
    <dbReference type="NCBI Taxonomy" id="690887"/>
    <lineage>
        <taxon>Eukaryota</taxon>
        <taxon>Fungi</taxon>
        <taxon>Dikarya</taxon>
        <taxon>Ascomycota</taxon>
        <taxon>Pezizomycotina</taxon>
        <taxon>Dothideomycetes</taxon>
        <taxon>Pleosporomycetidae</taxon>
        <taxon>Pleosporales</taxon>
        <taxon>Lophiotremataceae</taxon>
        <taxon>Lophiotrema</taxon>
    </lineage>
</organism>
<feature type="transmembrane region" description="Helical" evidence="1">
    <location>
        <begin position="32"/>
        <end position="51"/>
    </location>
</feature>
<dbReference type="Proteomes" id="UP000799770">
    <property type="component" value="Unassembled WGS sequence"/>
</dbReference>